<dbReference type="PANTHER" id="PTHR48041:SF51">
    <property type="entry name" value="ABC TRANSPORTER G FAMILY MEMBER 23"/>
    <property type="match status" value="1"/>
</dbReference>
<dbReference type="PANTHER" id="PTHR48041">
    <property type="entry name" value="ABC TRANSPORTER G FAMILY MEMBER 28"/>
    <property type="match status" value="1"/>
</dbReference>
<dbReference type="GO" id="GO:0005524">
    <property type="term" value="F:ATP binding"/>
    <property type="evidence" value="ECO:0007669"/>
    <property type="project" value="InterPro"/>
</dbReference>
<dbReference type="GO" id="GO:0042626">
    <property type="term" value="F:ATPase-coupled transmembrane transporter activity"/>
    <property type="evidence" value="ECO:0007669"/>
    <property type="project" value="TreeGrafter"/>
</dbReference>
<evidence type="ECO:0000256" key="6">
    <source>
        <dbReference type="SAM" id="MobiDB-lite"/>
    </source>
</evidence>
<evidence type="ECO:0000256" key="1">
    <source>
        <dbReference type="ARBA" id="ARBA00004141"/>
    </source>
</evidence>
<evidence type="ECO:0000259" key="7">
    <source>
        <dbReference type="Pfam" id="PF00005"/>
    </source>
</evidence>
<dbReference type="InterPro" id="IPR027417">
    <property type="entry name" value="P-loop_NTPase"/>
</dbReference>
<keyword evidence="3" id="KW-0812">Transmembrane</keyword>
<name>A0A5H2XG89_PRUDU</name>
<feature type="compositionally biased region" description="Polar residues" evidence="6">
    <location>
        <begin position="1"/>
        <end position="17"/>
    </location>
</feature>
<proteinExistence type="predicted"/>
<dbReference type="SUPFAM" id="SSF52540">
    <property type="entry name" value="P-loop containing nucleoside triphosphate hydrolases"/>
    <property type="match status" value="1"/>
</dbReference>
<keyword evidence="2" id="KW-0813">Transport</keyword>
<feature type="domain" description="ABC transporter" evidence="7">
    <location>
        <begin position="91"/>
        <end position="174"/>
    </location>
</feature>
<keyword evidence="5" id="KW-0472">Membrane</keyword>
<evidence type="ECO:0000313" key="8">
    <source>
        <dbReference type="EMBL" id="BBN67537.1"/>
    </source>
</evidence>
<feature type="compositionally biased region" description="Low complexity" evidence="6">
    <location>
        <begin position="24"/>
        <end position="53"/>
    </location>
</feature>
<dbReference type="InterPro" id="IPR050352">
    <property type="entry name" value="ABCG_transporters"/>
</dbReference>
<reference evidence="8" key="1">
    <citation type="journal article" date="2019" name="Science">
        <title>Mutation of a bHLH transcription factor allowed almond domestication.</title>
        <authorList>
            <person name="Sanchez-Perez R."/>
            <person name="Pavan S."/>
            <person name="Mazzeo R."/>
            <person name="Moldovan C."/>
            <person name="Aiese Cigliano R."/>
            <person name="Del Cueto J."/>
            <person name="Ricciardi F."/>
            <person name="Lotti C."/>
            <person name="Ricciardi L."/>
            <person name="Dicenta F."/>
            <person name="Lopez-Marques R.L."/>
            <person name="Lindberg Moller B."/>
        </authorList>
    </citation>
    <scope>NUCLEOTIDE SEQUENCE</scope>
</reference>
<dbReference type="InterPro" id="IPR003439">
    <property type="entry name" value="ABC_transporter-like_ATP-bd"/>
</dbReference>
<sequence>MATCFKQQPQPSMNNGDDSVILFSTSNSPEESTSPASSFYHSSPPPHHSSSNPTYKLTVQNLSHTFLPSKGFITTSFCHLVQKKPKPVSILKSVSFSATSSEILAIVGPSGTGKSTLLRIVSGRVKDNDFDPKCVSINDHQITSPAQLRKICGFVAQEDNLLPLLTVKETLMFTASLGSKVLVQKRGRIG</sequence>
<gene>
    <name evidence="8" type="ORF">Prudu_107S000800</name>
</gene>
<accession>A0A5H2XG89</accession>
<dbReference type="AlphaFoldDB" id="A0A5H2XG89"/>
<evidence type="ECO:0000256" key="2">
    <source>
        <dbReference type="ARBA" id="ARBA00022448"/>
    </source>
</evidence>
<dbReference type="EMBL" id="AP020444">
    <property type="protein sequence ID" value="BBN67537.1"/>
    <property type="molecule type" value="Genomic_DNA"/>
</dbReference>
<organism evidence="8">
    <name type="scientific">Prunus dulcis</name>
    <name type="common">Almond</name>
    <name type="synonym">Amygdalus dulcis</name>
    <dbReference type="NCBI Taxonomy" id="3755"/>
    <lineage>
        <taxon>Eukaryota</taxon>
        <taxon>Viridiplantae</taxon>
        <taxon>Streptophyta</taxon>
        <taxon>Embryophyta</taxon>
        <taxon>Tracheophyta</taxon>
        <taxon>Spermatophyta</taxon>
        <taxon>Magnoliopsida</taxon>
        <taxon>eudicotyledons</taxon>
        <taxon>Gunneridae</taxon>
        <taxon>Pentapetalae</taxon>
        <taxon>rosids</taxon>
        <taxon>fabids</taxon>
        <taxon>Rosales</taxon>
        <taxon>Rosaceae</taxon>
        <taxon>Amygdaloideae</taxon>
        <taxon>Amygdaleae</taxon>
        <taxon>Prunus</taxon>
    </lineage>
</organism>
<evidence type="ECO:0000256" key="5">
    <source>
        <dbReference type="ARBA" id="ARBA00023136"/>
    </source>
</evidence>
<dbReference type="Pfam" id="PF00005">
    <property type="entry name" value="ABC_tran"/>
    <property type="match status" value="1"/>
</dbReference>
<feature type="region of interest" description="Disordered" evidence="6">
    <location>
        <begin position="1"/>
        <end position="54"/>
    </location>
</feature>
<keyword evidence="4" id="KW-1133">Transmembrane helix</keyword>
<dbReference type="GO" id="GO:0016887">
    <property type="term" value="F:ATP hydrolysis activity"/>
    <property type="evidence" value="ECO:0007669"/>
    <property type="project" value="InterPro"/>
</dbReference>
<comment type="subcellular location">
    <subcellularLocation>
        <location evidence="1">Membrane</location>
        <topology evidence="1">Multi-pass membrane protein</topology>
    </subcellularLocation>
</comment>
<evidence type="ECO:0000256" key="4">
    <source>
        <dbReference type="ARBA" id="ARBA00022989"/>
    </source>
</evidence>
<evidence type="ECO:0000256" key="3">
    <source>
        <dbReference type="ARBA" id="ARBA00022692"/>
    </source>
</evidence>
<protein>
    <recommendedName>
        <fullName evidence="7">ABC transporter domain-containing protein</fullName>
    </recommendedName>
</protein>
<dbReference type="GO" id="GO:0016020">
    <property type="term" value="C:membrane"/>
    <property type="evidence" value="ECO:0007669"/>
    <property type="project" value="UniProtKB-SubCell"/>
</dbReference>
<dbReference type="Gene3D" id="3.40.50.300">
    <property type="entry name" value="P-loop containing nucleotide triphosphate hydrolases"/>
    <property type="match status" value="1"/>
</dbReference>